<dbReference type="GO" id="GO:0003697">
    <property type="term" value="F:single-stranded DNA binding"/>
    <property type="evidence" value="ECO:0007669"/>
    <property type="project" value="InterPro"/>
</dbReference>
<sequence length="299" mass="33930">MTKQATKRDIYQELTDRIIAKLETGVKPWQPTWSRYGLARNAATGHIYTGINAFILNLFCGHPIPYYMSFKQAKAMGGKIKKGATAERVYFYTSYHKDEQGKRISDEQAEALRGMGEETQRIAFLKFYHVFNIADVEGVEIETPEITLTPHEQIAACEQVISNYPDAPEYVFEDADRAYYVPEADKLNMPKLEQFQTPEAYYLTFFHELTHSTGHASRLNREGIVKPAKFKSERYSREELIAEMGAAFLAGYVGICGETELENSAAYLDGWLKVLKEDNKLIFKAAADAQKAVNHILGQ</sequence>
<reference evidence="3 4" key="1">
    <citation type="submission" date="2019-08" db="EMBL/GenBank/DDBJ databases">
        <title>Genome of Phaeodactylibacter luteus.</title>
        <authorList>
            <person name="Bowman J.P."/>
        </authorList>
    </citation>
    <scope>NUCLEOTIDE SEQUENCE [LARGE SCALE GENOMIC DNA]</scope>
    <source>
        <strain evidence="3 4">KCTC 42180</strain>
    </source>
</reference>
<protein>
    <submittedName>
        <fullName evidence="3">DUF1738 domain-containing protein</fullName>
    </submittedName>
</protein>
<comment type="caution">
    <text evidence="3">The sequence shown here is derived from an EMBL/GenBank/DDBJ whole genome shotgun (WGS) entry which is preliminary data.</text>
</comment>
<dbReference type="Pfam" id="PF08401">
    <property type="entry name" value="ArdcN"/>
    <property type="match status" value="1"/>
</dbReference>
<dbReference type="Pfam" id="PF18818">
    <property type="entry name" value="MPTase-PolyVal"/>
    <property type="match status" value="1"/>
</dbReference>
<keyword evidence="4" id="KW-1185">Reference proteome</keyword>
<dbReference type="OrthoDB" id="9792687at2"/>
<dbReference type="Proteomes" id="UP000321580">
    <property type="component" value="Unassembled WGS sequence"/>
</dbReference>
<dbReference type="AlphaFoldDB" id="A0A5C6RIP8"/>
<accession>A0A5C6RIP8</accession>
<name>A0A5C6RIP8_9BACT</name>
<feature type="domain" description="Polyvalent protein metallopeptidase" evidence="2">
    <location>
        <begin position="173"/>
        <end position="287"/>
    </location>
</feature>
<evidence type="ECO:0000313" key="4">
    <source>
        <dbReference type="Proteomes" id="UP000321580"/>
    </source>
</evidence>
<dbReference type="RefSeq" id="WP_147168328.1">
    <property type="nucleotide sequence ID" value="NZ_VOOR01000032.1"/>
</dbReference>
<organism evidence="3 4">
    <name type="scientific">Phaeodactylibacter luteus</name>
    <dbReference type="NCBI Taxonomy" id="1564516"/>
    <lineage>
        <taxon>Bacteria</taxon>
        <taxon>Pseudomonadati</taxon>
        <taxon>Bacteroidota</taxon>
        <taxon>Saprospiria</taxon>
        <taxon>Saprospirales</taxon>
        <taxon>Haliscomenobacteraceae</taxon>
        <taxon>Phaeodactylibacter</taxon>
    </lineage>
</organism>
<evidence type="ECO:0000259" key="2">
    <source>
        <dbReference type="Pfam" id="PF18818"/>
    </source>
</evidence>
<dbReference type="PIRSF" id="PIRSF037112">
    <property type="entry name" value="Antirestriction_ArdC"/>
    <property type="match status" value="1"/>
</dbReference>
<gene>
    <name evidence="3" type="ORF">FRY97_14770</name>
</gene>
<proteinExistence type="predicted"/>
<feature type="domain" description="N-terminal" evidence="1">
    <location>
        <begin position="9"/>
        <end position="131"/>
    </location>
</feature>
<evidence type="ECO:0000259" key="1">
    <source>
        <dbReference type="Pfam" id="PF08401"/>
    </source>
</evidence>
<dbReference type="InterPro" id="IPR041459">
    <property type="entry name" value="MPTase-PolyVal"/>
</dbReference>
<dbReference type="EMBL" id="VOOR01000032">
    <property type="protein sequence ID" value="TXB62308.1"/>
    <property type="molecule type" value="Genomic_DNA"/>
</dbReference>
<evidence type="ECO:0000313" key="3">
    <source>
        <dbReference type="EMBL" id="TXB62308.1"/>
    </source>
</evidence>
<dbReference type="InterPro" id="IPR017113">
    <property type="entry name" value="Antirestriction_ArdC"/>
</dbReference>
<dbReference type="InterPro" id="IPR013610">
    <property type="entry name" value="ArdC_N"/>
</dbReference>